<keyword evidence="3" id="KW-1185">Reference proteome</keyword>
<dbReference type="EnsemblMetazoa" id="G8217.1">
    <property type="protein sequence ID" value="G8217.1:cds"/>
    <property type="gene ID" value="G8217"/>
</dbReference>
<protein>
    <submittedName>
        <fullName evidence="2">Uncharacterized protein</fullName>
    </submittedName>
</protein>
<accession>A0A8W8NYJ6</accession>
<proteinExistence type="predicted"/>
<feature type="region of interest" description="Disordered" evidence="1">
    <location>
        <begin position="1"/>
        <end position="25"/>
    </location>
</feature>
<sequence>MEFRRHTCEEKAENISQPTQSKCDEPILLPTSEPEMDNFENQMEESDMEEEFLLGHLSSSSSDSTSEEEVLDTELFNEFYLDNIEHRENESEKQSVDIQGGYQNYVIAVLKILLVW</sequence>
<dbReference type="AlphaFoldDB" id="A0A8W8NYJ6"/>
<evidence type="ECO:0000313" key="3">
    <source>
        <dbReference type="Proteomes" id="UP000005408"/>
    </source>
</evidence>
<name>A0A8W8NYJ6_MAGGI</name>
<dbReference type="Proteomes" id="UP000005408">
    <property type="component" value="Unassembled WGS sequence"/>
</dbReference>
<evidence type="ECO:0000256" key="1">
    <source>
        <dbReference type="SAM" id="MobiDB-lite"/>
    </source>
</evidence>
<reference evidence="2" key="1">
    <citation type="submission" date="2022-08" db="UniProtKB">
        <authorList>
            <consortium name="EnsemblMetazoa"/>
        </authorList>
    </citation>
    <scope>IDENTIFICATION</scope>
    <source>
        <strain evidence="2">05x7-T-G4-1.051#20</strain>
    </source>
</reference>
<feature type="compositionally biased region" description="Basic and acidic residues" evidence="1">
    <location>
        <begin position="1"/>
        <end position="13"/>
    </location>
</feature>
<evidence type="ECO:0000313" key="2">
    <source>
        <dbReference type="EnsemblMetazoa" id="G8217.1:cds"/>
    </source>
</evidence>
<organism evidence="2 3">
    <name type="scientific">Magallana gigas</name>
    <name type="common">Pacific oyster</name>
    <name type="synonym">Crassostrea gigas</name>
    <dbReference type="NCBI Taxonomy" id="29159"/>
    <lineage>
        <taxon>Eukaryota</taxon>
        <taxon>Metazoa</taxon>
        <taxon>Spiralia</taxon>
        <taxon>Lophotrochozoa</taxon>
        <taxon>Mollusca</taxon>
        <taxon>Bivalvia</taxon>
        <taxon>Autobranchia</taxon>
        <taxon>Pteriomorphia</taxon>
        <taxon>Ostreida</taxon>
        <taxon>Ostreoidea</taxon>
        <taxon>Ostreidae</taxon>
        <taxon>Magallana</taxon>
    </lineage>
</organism>